<dbReference type="EMBL" id="JAPWTJ010000754">
    <property type="protein sequence ID" value="KAJ8975862.1"/>
    <property type="molecule type" value="Genomic_DNA"/>
</dbReference>
<dbReference type="PANTHER" id="PTHR21436">
    <property type="entry name" value="COILED-COIL DOMAIN-CONTAINING PROTEIN 142"/>
    <property type="match status" value="1"/>
</dbReference>
<gene>
    <name evidence="2" type="ORF">NQ317_015900</name>
</gene>
<organism evidence="2 3">
    <name type="scientific">Molorchus minor</name>
    <dbReference type="NCBI Taxonomy" id="1323400"/>
    <lineage>
        <taxon>Eukaryota</taxon>
        <taxon>Metazoa</taxon>
        <taxon>Ecdysozoa</taxon>
        <taxon>Arthropoda</taxon>
        <taxon>Hexapoda</taxon>
        <taxon>Insecta</taxon>
        <taxon>Pterygota</taxon>
        <taxon>Neoptera</taxon>
        <taxon>Endopterygota</taxon>
        <taxon>Coleoptera</taxon>
        <taxon>Polyphaga</taxon>
        <taxon>Cucujiformia</taxon>
        <taxon>Chrysomeloidea</taxon>
        <taxon>Cerambycidae</taxon>
        <taxon>Lamiinae</taxon>
        <taxon>Monochamini</taxon>
        <taxon>Molorchus</taxon>
    </lineage>
</organism>
<dbReference type="Pfam" id="PF14923">
    <property type="entry name" value="CCDC142"/>
    <property type="match status" value="1"/>
</dbReference>
<feature type="domain" description="Coiled-coil protein 142 C-terminal" evidence="1">
    <location>
        <begin position="301"/>
        <end position="553"/>
    </location>
</feature>
<comment type="caution">
    <text evidence="2">The sequence shown here is derived from an EMBL/GenBank/DDBJ whole genome shotgun (WGS) entry which is preliminary data.</text>
</comment>
<reference evidence="2" key="1">
    <citation type="journal article" date="2023" name="Insect Mol. Biol.">
        <title>Genome sequencing provides insights into the evolution of gene families encoding plant cell wall-degrading enzymes in longhorned beetles.</title>
        <authorList>
            <person name="Shin N.R."/>
            <person name="Okamura Y."/>
            <person name="Kirsch R."/>
            <person name="Pauchet Y."/>
        </authorList>
    </citation>
    <scope>NUCLEOTIDE SEQUENCE</scope>
    <source>
        <strain evidence="2">MMC_N1</strain>
    </source>
</reference>
<accession>A0ABQ9JEN3</accession>
<sequence length="580" mass="66063">MSKDILTLAKWLPCDIAEYDSLFMNCKELNTTCLNLIHRLSDLEDIALTIEALVECFNTTFSKLNANKLHETLEIKLKMCKKQLWLVKLKLTYFTQELINEIAYLFIYYGENLLLLTLRISLSYNNLLCMDKNFEIQECLSICNNTCPYLMFPFRKISVTRLLQIVALNRAELCCHKLIDCLLETYKMFESPYDDDGDDKSENSSLEIYMTLTKHMSPQMRVANDEDKKDTIETIGDNSFTNLEELILHEEKNVVDLLTVTLKAAPIMLGSDGVKKSKSSGITKISTKAREKVLEYYEQILWGEVGNYLEHIVLWWAACPLSSRSPQSSQHLREWINQFTHTGNIPLVVVSALTCLADALGVHVTSTSWDENFRLALVASKTSYNPETGNFFSEVLQNLVMLSNQCEVTPDWIIGAPLDELPLVEQIPILHRLDHSVHMTRLWAAYESKKIANTWNVKAFFAIIHDDIASCLNQLDHLKMTDHTIEIEKKGLGVQVEVCALMRAKLASEINVNIEKLKNTPKECVEGLASVCRTICLANLKMLYPPSSYWKQSGSVVPENFEPLCQQISESNVNTCVRSN</sequence>
<name>A0ABQ9JEN3_9CUCU</name>
<evidence type="ECO:0000313" key="3">
    <source>
        <dbReference type="Proteomes" id="UP001162164"/>
    </source>
</evidence>
<proteinExistence type="predicted"/>
<evidence type="ECO:0000313" key="2">
    <source>
        <dbReference type="EMBL" id="KAJ8975862.1"/>
    </source>
</evidence>
<dbReference type="InterPro" id="IPR026700">
    <property type="entry name" value="CCDC142"/>
</dbReference>
<keyword evidence="3" id="KW-1185">Reference proteome</keyword>
<dbReference type="Proteomes" id="UP001162164">
    <property type="component" value="Unassembled WGS sequence"/>
</dbReference>
<evidence type="ECO:0000259" key="1">
    <source>
        <dbReference type="Pfam" id="PF14923"/>
    </source>
</evidence>
<dbReference type="InterPro" id="IPR055350">
    <property type="entry name" value="CCDC142_C"/>
</dbReference>
<dbReference type="PANTHER" id="PTHR21436:SF2">
    <property type="entry name" value="COILED-COIL DOMAIN-CONTAINING PROTEIN 142"/>
    <property type="match status" value="1"/>
</dbReference>
<protein>
    <recommendedName>
        <fullName evidence="1">Coiled-coil protein 142 C-terminal domain-containing protein</fullName>
    </recommendedName>
</protein>